<sequence length="100" mass="11025">MIVLAFLPALLAFALLGLASHDHYLRWFGHRPTRRTQRPLRIAASVALALSLVLAVASRGWGFGPVLWSGLVMLAAGCVFLFLNVTEAHTPHGRRQRNAR</sequence>
<dbReference type="RefSeq" id="WP_114687698.1">
    <property type="nucleotide sequence ID" value="NZ_QQNB01000002.1"/>
</dbReference>
<keyword evidence="1" id="KW-0812">Transmembrane</keyword>
<organism evidence="2 3">
    <name type="scientific">Sphingomonas aracearum</name>
    <dbReference type="NCBI Taxonomy" id="2283317"/>
    <lineage>
        <taxon>Bacteria</taxon>
        <taxon>Pseudomonadati</taxon>
        <taxon>Pseudomonadota</taxon>
        <taxon>Alphaproteobacteria</taxon>
        <taxon>Sphingomonadales</taxon>
        <taxon>Sphingomonadaceae</taxon>
        <taxon>Sphingomonas</taxon>
    </lineage>
</organism>
<proteinExistence type="predicted"/>
<dbReference type="Pfam" id="PF11804">
    <property type="entry name" value="DUF3325"/>
    <property type="match status" value="1"/>
</dbReference>
<comment type="caution">
    <text evidence="2">The sequence shown here is derived from an EMBL/GenBank/DDBJ whole genome shotgun (WGS) entry which is preliminary data.</text>
</comment>
<keyword evidence="1" id="KW-0472">Membrane</keyword>
<evidence type="ECO:0000313" key="3">
    <source>
        <dbReference type="Proteomes" id="UP000253918"/>
    </source>
</evidence>
<gene>
    <name evidence="2" type="ORF">DVW87_10415</name>
</gene>
<feature type="transmembrane region" description="Helical" evidence="1">
    <location>
        <begin position="66"/>
        <end position="85"/>
    </location>
</feature>
<evidence type="ECO:0000256" key="1">
    <source>
        <dbReference type="SAM" id="Phobius"/>
    </source>
</evidence>
<accession>A0A369VUU7</accession>
<keyword evidence="3" id="KW-1185">Reference proteome</keyword>
<dbReference type="InterPro" id="IPR021762">
    <property type="entry name" value="DUF3325"/>
</dbReference>
<dbReference type="OrthoDB" id="7583164at2"/>
<dbReference type="EMBL" id="QQNB01000002">
    <property type="protein sequence ID" value="RDE05629.1"/>
    <property type="molecule type" value="Genomic_DNA"/>
</dbReference>
<protein>
    <submittedName>
        <fullName evidence="2">DUF3325 domain-containing protein</fullName>
    </submittedName>
</protein>
<dbReference type="Proteomes" id="UP000253918">
    <property type="component" value="Unassembled WGS sequence"/>
</dbReference>
<reference evidence="2 3" key="1">
    <citation type="submission" date="2018-07" db="EMBL/GenBank/DDBJ databases">
        <title>a novel species of Sphingomonas isolated from the rhizosphere soil of Araceae plant.</title>
        <authorList>
            <person name="Zhiyong W."/>
            <person name="Qinglan Z."/>
            <person name="Zhiwei F."/>
            <person name="Ding X."/>
            <person name="Gejiao W."/>
            <person name="Shixue Z."/>
        </authorList>
    </citation>
    <scope>NUCLEOTIDE SEQUENCE [LARGE SCALE GENOMIC DNA]</scope>
    <source>
        <strain evidence="2 3">WZY 27</strain>
    </source>
</reference>
<dbReference type="AlphaFoldDB" id="A0A369VUU7"/>
<evidence type="ECO:0000313" key="2">
    <source>
        <dbReference type="EMBL" id="RDE05629.1"/>
    </source>
</evidence>
<feature type="transmembrane region" description="Helical" evidence="1">
    <location>
        <begin position="39"/>
        <end position="57"/>
    </location>
</feature>
<name>A0A369VUU7_9SPHN</name>
<keyword evidence="1" id="KW-1133">Transmembrane helix</keyword>